<keyword evidence="9 11" id="KW-1133">Transmembrane helix</keyword>
<dbReference type="UniPathway" id="UPA00222"/>
<dbReference type="PANTHER" id="PTHR12726:SF0">
    <property type="entry name" value="CERAMIDE GLUCOSYLTRANSFERASE"/>
    <property type="match status" value="1"/>
</dbReference>
<organism evidence="12">
    <name type="scientific">Trepomonas sp. PC1</name>
    <dbReference type="NCBI Taxonomy" id="1076344"/>
    <lineage>
        <taxon>Eukaryota</taxon>
        <taxon>Metamonada</taxon>
        <taxon>Diplomonadida</taxon>
        <taxon>Hexamitidae</taxon>
        <taxon>Hexamitinae</taxon>
        <taxon>Trepomonas</taxon>
    </lineage>
</organism>
<dbReference type="Gene3D" id="3.90.550.10">
    <property type="entry name" value="Spore Coat Polysaccharide Biosynthesis Protein SpsA, Chain A"/>
    <property type="match status" value="1"/>
</dbReference>
<dbReference type="EMBL" id="GDID01004474">
    <property type="protein sequence ID" value="JAP92132.1"/>
    <property type="molecule type" value="Transcribed_RNA"/>
</dbReference>
<evidence type="ECO:0000256" key="3">
    <source>
        <dbReference type="ARBA" id="ARBA00004991"/>
    </source>
</evidence>
<dbReference type="AlphaFoldDB" id="A0A146K5H7"/>
<name>A0A146K5H7_9EUKA</name>
<sequence length="452" mass="51889">VLWWLVWTSYCYWFLGAFATAYALLTTFIYLKKRRVTKPGNRHVTESLSVVFPCYGVYDEAVQFPIWDKYLQQVYDGPIDYVFVVETTVDPAFTHLSNYMKSKNAFIENEFATFAPGRRITLKVAGQSYHCTQKLRNQIAGLRGQKTDYFISMDDDMMVNEYVFQELVYSIRNKKAFGTGYTVEIPTTSCWGSQLVASFRSILLFGFIFKKAGGIWGGCMCFSSKDYFKLEIESTLANGGYADDNLIQAIAAKNGYSVIAPESLIFVNRNDGGTFRQKYLEYIKRQWATTKFYLGRKNKILTRVQQTTVIGLGVVFQIAFIGVLASILNYKGFYRLIKQLLFVFCYIFVIGTFQNIEIRAFKEICARMTGQKITDCLKSFKSGLSWHAHVMMSSYLFSYVLTLKKIVWKAQTYTCVQGKVTHVERHGKQGKGFQESLAEFYNTPVFTSKNVE</sequence>
<dbReference type="SUPFAM" id="SSF53448">
    <property type="entry name" value="Nucleotide-diphospho-sugar transferases"/>
    <property type="match status" value="1"/>
</dbReference>
<evidence type="ECO:0000256" key="6">
    <source>
        <dbReference type="ARBA" id="ARBA00022676"/>
    </source>
</evidence>
<feature type="non-terminal residue" evidence="12">
    <location>
        <position position="1"/>
    </location>
</feature>
<keyword evidence="6" id="KW-0328">Glycosyltransferase</keyword>
<evidence type="ECO:0000256" key="9">
    <source>
        <dbReference type="ARBA" id="ARBA00022989"/>
    </source>
</evidence>
<dbReference type="EC" id="2.4.1.80" evidence="5"/>
<dbReference type="InterPro" id="IPR025993">
    <property type="entry name" value="Ceramide_glucosylTrfase"/>
</dbReference>
<dbReference type="GO" id="GO:0008120">
    <property type="term" value="F:ceramide glucosyltransferase activity"/>
    <property type="evidence" value="ECO:0007669"/>
    <property type="project" value="UniProtKB-EC"/>
</dbReference>
<keyword evidence="7 12" id="KW-0808">Transferase</keyword>
<comment type="pathway">
    <text evidence="3">Sphingolipid metabolism.</text>
</comment>
<dbReference type="GO" id="GO:0006679">
    <property type="term" value="P:glucosylceramide biosynthetic process"/>
    <property type="evidence" value="ECO:0007669"/>
    <property type="project" value="TreeGrafter"/>
</dbReference>
<dbReference type="Pfam" id="PF13506">
    <property type="entry name" value="Glyco_transf_21"/>
    <property type="match status" value="1"/>
</dbReference>
<comment type="pathway">
    <text evidence="2">Lipid metabolism; sphingolipid metabolism.</text>
</comment>
<evidence type="ECO:0000256" key="8">
    <source>
        <dbReference type="ARBA" id="ARBA00022692"/>
    </source>
</evidence>
<keyword evidence="10 11" id="KW-0472">Membrane</keyword>
<evidence type="ECO:0000256" key="11">
    <source>
        <dbReference type="SAM" id="Phobius"/>
    </source>
</evidence>
<accession>A0A146K5H7</accession>
<evidence type="ECO:0000256" key="1">
    <source>
        <dbReference type="ARBA" id="ARBA00004141"/>
    </source>
</evidence>
<comment type="similarity">
    <text evidence="4">Belongs to the glycosyltransferase 2 family.</text>
</comment>
<evidence type="ECO:0000256" key="10">
    <source>
        <dbReference type="ARBA" id="ARBA00023136"/>
    </source>
</evidence>
<feature type="transmembrane region" description="Helical" evidence="11">
    <location>
        <begin position="336"/>
        <end position="353"/>
    </location>
</feature>
<feature type="transmembrane region" description="Helical" evidence="11">
    <location>
        <begin position="12"/>
        <end position="31"/>
    </location>
</feature>
<feature type="transmembrane region" description="Helical" evidence="11">
    <location>
        <begin position="309"/>
        <end position="330"/>
    </location>
</feature>
<gene>
    <name evidence="12" type="ORF">TPC1_16022</name>
</gene>
<proteinExistence type="inferred from homology"/>
<protein>
    <recommendedName>
        <fullName evidence="5">ceramide glucosyltransferase</fullName>
        <ecNumber evidence="5">2.4.1.80</ecNumber>
    </recommendedName>
</protein>
<evidence type="ECO:0000256" key="5">
    <source>
        <dbReference type="ARBA" id="ARBA00012699"/>
    </source>
</evidence>
<dbReference type="PANTHER" id="PTHR12726">
    <property type="entry name" value="CERAMIDE GLUCOSYLTRANSFERASE"/>
    <property type="match status" value="1"/>
</dbReference>
<keyword evidence="8 11" id="KW-0812">Transmembrane</keyword>
<dbReference type="GO" id="GO:0016020">
    <property type="term" value="C:membrane"/>
    <property type="evidence" value="ECO:0007669"/>
    <property type="project" value="UniProtKB-SubCell"/>
</dbReference>
<comment type="subcellular location">
    <subcellularLocation>
        <location evidence="1">Membrane</location>
        <topology evidence="1">Multi-pass membrane protein</topology>
    </subcellularLocation>
</comment>
<reference evidence="12" key="1">
    <citation type="submission" date="2015-07" db="EMBL/GenBank/DDBJ databases">
        <title>Adaptation to a free-living lifestyle via gene acquisitions in the diplomonad Trepomonas sp. PC1.</title>
        <authorList>
            <person name="Xu F."/>
            <person name="Jerlstrom-Hultqvist J."/>
            <person name="Kolisko M."/>
            <person name="Simpson A.G.B."/>
            <person name="Roger A.J."/>
            <person name="Svard S.G."/>
            <person name="Andersson J.O."/>
        </authorList>
    </citation>
    <scope>NUCLEOTIDE SEQUENCE</scope>
    <source>
        <strain evidence="12">PC1</strain>
    </source>
</reference>
<dbReference type="InterPro" id="IPR029044">
    <property type="entry name" value="Nucleotide-diphossugar_trans"/>
</dbReference>
<evidence type="ECO:0000313" key="12">
    <source>
        <dbReference type="EMBL" id="JAP92132.1"/>
    </source>
</evidence>
<evidence type="ECO:0000256" key="2">
    <source>
        <dbReference type="ARBA" id="ARBA00004760"/>
    </source>
</evidence>
<evidence type="ECO:0000256" key="7">
    <source>
        <dbReference type="ARBA" id="ARBA00022679"/>
    </source>
</evidence>
<evidence type="ECO:0000256" key="4">
    <source>
        <dbReference type="ARBA" id="ARBA00006739"/>
    </source>
</evidence>